<keyword evidence="1" id="KW-1133">Transmembrane helix</keyword>
<keyword evidence="3" id="KW-1185">Reference proteome</keyword>
<dbReference type="Proteomes" id="UP000027265">
    <property type="component" value="Unassembled WGS sequence"/>
</dbReference>
<proteinExistence type="predicted"/>
<dbReference type="EMBL" id="KL197734">
    <property type="protein sequence ID" value="KDQ53293.1"/>
    <property type="molecule type" value="Genomic_DNA"/>
</dbReference>
<evidence type="ECO:0000313" key="2">
    <source>
        <dbReference type="EMBL" id="KDQ53293.1"/>
    </source>
</evidence>
<evidence type="ECO:0000256" key="1">
    <source>
        <dbReference type="SAM" id="Phobius"/>
    </source>
</evidence>
<dbReference type="HOGENOM" id="CLU_2015598_0_0_1"/>
<keyword evidence="1" id="KW-0472">Membrane</keyword>
<feature type="transmembrane region" description="Helical" evidence="1">
    <location>
        <begin position="34"/>
        <end position="55"/>
    </location>
</feature>
<evidence type="ECO:0000313" key="3">
    <source>
        <dbReference type="Proteomes" id="UP000027265"/>
    </source>
</evidence>
<sequence>MQPRGWRYFYASSCISTSSSSALLPMQPFERYRLVLHPFLLVFTVGSAISIAIACSPFNYGHTDRPLMIAYAAVTLISIMSALVSFWLTQTSLPTPHMYHLRCSTLWSSPGLFRHLVLLQVQA</sequence>
<reference evidence="3" key="1">
    <citation type="journal article" date="2014" name="Proc. Natl. Acad. Sci. U.S.A.">
        <title>Extensive sampling of basidiomycete genomes demonstrates inadequacy of the white-rot/brown-rot paradigm for wood decay fungi.</title>
        <authorList>
            <person name="Riley R."/>
            <person name="Salamov A.A."/>
            <person name="Brown D.W."/>
            <person name="Nagy L.G."/>
            <person name="Floudas D."/>
            <person name="Held B.W."/>
            <person name="Levasseur A."/>
            <person name="Lombard V."/>
            <person name="Morin E."/>
            <person name="Otillar R."/>
            <person name="Lindquist E.A."/>
            <person name="Sun H."/>
            <person name="LaButti K.M."/>
            <person name="Schmutz J."/>
            <person name="Jabbour D."/>
            <person name="Luo H."/>
            <person name="Baker S.E."/>
            <person name="Pisabarro A.G."/>
            <person name="Walton J.D."/>
            <person name="Blanchette R.A."/>
            <person name="Henrissat B."/>
            <person name="Martin F."/>
            <person name="Cullen D."/>
            <person name="Hibbett D.S."/>
            <person name="Grigoriev I.V."/>
        </authorList>
    </citation>
    <scope>NUCLEOTIDE SEQUENCE [LARGE SCALE GENOMIC DNA]</scope>
    <source>
        <strain evidence="3">MUCL 33604</strain>
    </source>
</reference>
<dbReference type="InParanoid" id="A0A067PEF4"/>
<feature type="transmembrane region" description="Helical" evidence="1">
    <location>
        <begin position="67"/>
        <end position="88"/>
    </location>
</feature>
<accession>A0A067PEF4</accession>
<gene>
    <name evidence="2" type="ORF">JAAARDRAFT_431984</name>
</gene>
<keyword evidence="1" id="KW-0812">Transmembrane</keyword>
<dbReference type="AlphaFoldDB" id="A0A067PEF4"/>
<protein>
    <submittedName>
        <fullName evidence="2">Uncharacterized protein</fullName>
    </submittedName>
</protein>
<name>A0A067PEF4_9AGAM</name>
<organism evidence="2 3">
    <name type="scientific">Jaapia argillacea MUCL 33604</name>
    <dbReference type="NCBI Taxonomy" id="933084"/>
    <lineage>
        <taxon>Eukaryota</taxon>
        <taxon>Fungi</taxon>
        <taxon>Dikarya</taxon>
        <taxon>Basidiomycota</taxon>
        <taxon>Agaricomycotina</taxon>
        <taxon>Agaricomycetes</taxon>
        <taxon>Agaricomycetidae</taxon>
        <taxon>Jaapiales</taxon>
        <taxon>Jaapiaceae</taxon>
        <taxon>Jaapia</taxon>
    </lineage>
</organism>